<reference evidence="5" key="1">
    <citation type="submission" date="2023-08" db="EMBL/GenBank/DDBJ databases">
        <authorList>
            <person name="Audoor S."/>
            <person name="Bilcke G."/>
        </authorList>
    </citation>
    <scope>NUCLEOTIDE SEQUENCE</scope>
</reference>
<dbReference type="Gene3D" id="3.30.1370.10">
    <property type="entry name" value="K Homology domain, type 1"/>
    <property type="match status" value="3"/>
</dbReference>
<dbReference type="InterPro" id="IPR004088">
    <property type="entry name" value="KH_dom_type_1"/>
</dbReference>
<protein>
    <recommendedName>
        <fullName evidence="4">K Homology domain-containing protein</fullName>
    </recommendedName>
</protein>
<evidence type="ECO:0000313" key="5">
    <source>
        <dbReference type="EMBL" id="CAJ1953730.1"/>
    </source>
</evidence>
<feature type="region of interest" description="Disordered" evidence="3">
    <location>
        <begin position="586"/>
        <end position="611"/>
    </location>
</feature>
<dbReference type="CDD" id="cd22435">
    <property type="entry name" value="KH-I_NOVA_rpt1"/>
    <property type="match status" value="1"/>
</dbReference>
<dbReference type="Proteomes" id="UP001295423">
    <property type="component" value="Unassembled WGS sequence"/>
</dbReference>
<comment type="caution">
    <text evidence="5">The sequence shown here is derived from an EMBL/GenBank/DDBJ whole genome shotgun (WGS) entry which is preliminary data.</text>
</comment>
<dbReference type="AlphaFoldDB" id="A0AAD2FUF8"/>
<feature type="domain" description="K Homology" evidence="4">
    <location>
        <begin position="132"/>
        <end position="205"/>
    </location>
</feature>
<feature type="region of interest" description="Disordered" evidence="3">
    <location>
        <begin position="1"/>
        <end position="124"/>
    </location>
</feature>
<dbReference type="EMBL" id="CAKOGP040001836">
    <property type="protein sequence ID" value="CAJ1953730.1"/>
    <property type="molecule type" value="Genomic_DNA"/>
</dbReference>
<evidence type="ECO:0000256" key="1">
    <source>
        <dbReference type="ARBA" id="ARBA00022737"/>
    </source>
</evidence>
<evidence type="ECO:0000256" key="2">
    <source>
        <dbReference type="PROSITE-ProRule" id="PRU00117"/>
    </source>
</evidence>
<dbReference type="InterPro" id="IPR004087">
    <property type="entry name" value="KH_dom"/>
</dbReference>
<sequence length="642" mass="69619">MKTDNDANDQQPNPVHRPSHMENELSYFEVAPTSHDSSISLQNHTMKQRGKASPPSNSGTTSASTGTPSSYGGVSSGDYLHIKRTTPSPPLPRHTDTSQADQTWSAAVPDYPPPPLEHLPQLAGKKCSSSTYPSAIKLLVSNNVAGSIIGRAGQTISEMQTQSSARIKLSQTGDYYPGTQDRVCLVQGKLETVKSAIGILLKRFHKLQEQQHSQQVSCFPQKGEDDGQKTEFEFIVRLLVPSSCCGMIIGKGGANIKRMEETSGVSSIRLSPKDTPDQSPSAASVVAGTLERVVTLTGPSLESCLDCLCSVIDCMTMHQDISRYTNMTTSYTRVVHPTSFNPTTPAGRPVLLNPGEGVVWEGSEQFGPFVPGRSNSSPDLLGQMIWDQRGHLQRLPNESPRGEPLQHYNSFFEGPPTYTHEMTPIMPPQIRGPPGDTGSTSMYLPSPPALNQIDDTALQHSSSSPDVASQLRDSLQISSSLPQTPASYAQFPHQMPQQTPHGFTAQILVPDTMIGSILGRGGRTLNELQVHSNTRIRISQRGEYMPGTRNRIVTIRGPTSQSVSFAQHLINQQMVLPPTANFSQAGLYPSHATPQQGQLSLVPPPLPSHQYDANQTLYATTQEHASNPAHNIQQGHAKPDSP</sequence>
<dbReference type="InterPro" id="IPR036612">
    <property type="entry name" value="KH_dom_type_1_sf"/>
</dbReference>
<keyword evidence="6" id="KW-1185">Reference proteome</keyword>
<organism evidence="5 6">
    <name type="scientific">Cylindrotheca closterium</name>
    <dbReference type="NCBI Taxonomy" id="2856"/>
    <lineage>
        <taxon>Eukaryota</taxon>
        <taxon>Sar</taxon>
        <taxon>Stramenopiles</taxon>
        <taxon>Ochrophyta</taxon>
        <taxon>Bacillariophyta</taxon>
        <taxon>Bacillariophyceae</taxon>
        <taxon>Bacillariophycidae</taxon>
        <taxon>Bacillariales</taxon>
        <taxon>Bacillariaceae</taxon>
        <taxon>Cylindrotheca</taxon>
    </lineage>
</organism>
<dbReference type="PROSITE" id="PS50084">
    <property type="entry name" value="KH_TYPE_1"/>
    <property type="match status" value="3"/>
</dbReference>
<feature type="region of interest" description="Disordered" evidence="3">
    <location>
        <begin position="394"/>
        <end position="452"/>
    </location>
</feature>
<feature type="compositionally biased region" description="Low complexity" evidence="3">
    <location>
        <begin position="53"/>
        <end position="73"/>
    </location>
</feature>
<evidence type="ECO:0000313" key="6">
    <source>
        <dbReference type="Proteomes" id="UP001295423"/>
    </source>
</evidence>
<accession>A0AAD2FUF8</accession>
<name>A0AAD2FUF8_9STRA</name>
<dbReference type="SUPFAM" id="SSF54791">
    <property type="entry name" value="Eukaryotic type KH-domain (KH-domain type I)"/>
    <property type="match status" value="3"/>
</dbReference>
<dbReference type="GO" id="GO:0003723">
    <property type="term" value="F:RNA binding"/>
    <property type="evidence" value="ECO:0007669"/>
    <property type="project" value="UniProtKB-UniRule"/>
</dbReference>
<proteinExistence type="predicted"/>
<keyword evidence="2" id="KW-0694">RNA-binding</keyword>
<feature type="domain" description="K Homology" evidence="4">
    <location>
        <begin position="232"/>
        <end position="316"/>
    </location>
</feature>
<dbReference type="InterPro" id="IPR047275">
    <property type="entry name" value="KH-I_NOVA_rpt1"/>
</dbReference>
<gene>
    <name evidence="5" type="ORF">CYCCA115_LOCUS14333</name>
</gene>
<dbReference type="PANTHER" id="PTHR10288">
    <property type="entry name" value="KH DOMAIN CONTAINING RNA BINDING PROTEIN"/>
    <property type="match status" value="1"/>
</dbReference>
<keyword evidence="1" id="KW-0677">Repeat</keyword>
<evidence type="ECO:0000259" key="4">
    <source>
        <dbReference type="SMART" id="SM00322"/>
    </source>
</evidence>
<feature type="domain" description="K Homology" evidence="4">
    <location>
        <begin position="501"/>
        <end position="575"/>
    </location>
</feature>
<dbReference type="Pfam" id="PF00013">
    <property type="entry name" value="KH_1"/>
    <property type="match status" value="3"/>
</dbReference>
<feature type="compositionally biased region" description="Polar residues" evidence="3">
    <location>
        <begin position="34"/>
        <end position="45"/>
    </location>
</feature>
<evidence type="ECO:0000256" key="3">
    <source>
        <dbReference type="SAM" id="MobiDB-lite"/>
    </source>
</evidence>
<dbReference type="SMART" id="SM00322">
    <property type="entry name" value="KH"/>
    <property type="match status" value="3"/>
</dbReference>